<dbReference type="CDD" id="cd00085">
    <property type="entry name" value="HNHc"/>
    <property type="match status" value="1"/>
</dbReference>
<reference evidence="1" key="1">
    <citation type="submission" date="2020-11" db="EMBL/GenBank/DDBJ databases">
        <authorList>
            <consortium name="DOE Joint Genome Institute"/>
            <person name="Ahrendt S."/>
            <person name="Riley R."/>
            <person name="Andreopoulos W."/>
            <person name="Labutti K."/>
            <person name="Pangilinan J."/>
            <person name="Ruiz-Duenas F.J."/>
            <person name="Barrasa J.M."/>
            <person name="Sanchez-Garcia M."/>
            <person name="Camarero S."/>
            <person name="Miyauchi S."/>
            <person name="Serrano A."/>
            <person name="Linde D."/>
            <person name="Babiker R."/>
            <person name="Drula E."/>
            <person name="Ayuso-Fernandez I."/>
            <person name="Pacheco R."/>
            <person name="Padilla G."/>
            <person name="Ferreira P."/>
            <person name="Barriuso J."/>
            <person name="Kellner H."/>
            <person name="Castanera R."/>
            <person name="Alfaro M."/>
            <person name="Ramirez L."/>
            <person name="Pisabarro A.G."/>
            <person name="Kuo A."/>
            <person name="Tritt A."/>
            <person name="Lipzen A."/>
            <person name="He G."/>
            <person name="Yan M."/>
            <person name="Ng V."/>
            <person name="Cullen D."/>
            <person name="Martin F."/>
            <person name="Rosso M.-N."/>
            <person name="Henrissat B."/>
            <person name="Hibbett D."/>
            <person name="Martinez A.T."/>
            <person name="Grigoriev I.V."/>
        </authorList>
    </citation>
    <scope>NUCLEOTIDE SEQUENCE</scope>
    <source>
        <strain evidence="1">CBS 506.95</strain>
    </source>
</reference>
<evidence type="ECO:0000313" key="2">
    <source>
        <dbReference type="Proteomes" id="UP000807306"/>
    </source>
</evidence>
<keyword evidence="2" id="KW-1185">Reference proteome</keyword>
<sequence length="245" mass="27746">MSETHSTENSQYSLFKDCVARRLLHLQGQTGSPTEASESDSSLEEFASYLAEEAWPDIPPIIQIATHSSRHEIAKAYPAFAIDMTTTKPQTLDLDSDDLPLDNVSPSFLETLLSYKLVSDEDDALKFLRKVIGDYIAEAIAPPPVWSSTRTKECEICEREVPLTYHHLIPRSTHAKVAKQGWHPESMLNSVAWLCRPCHSAVHGVAPNEILAKQYYTVELLLQREDIQKWQKYASKQRWGGVRRP</sequence>
<comment type="caution">
    <text evidence="1">The sequence shown here is derived from an EMBL/GenBank/DDBJ whole genome shotgun (WGS) entry which is preliminary data.</text>
</comment>
<proteinExistence type="predicted"/>
<gene>
    <name evidence="1" type="ORF">CPB83DRAFT_787625</name>
</gene>
<organism evidence="1 2">
    <name type="scientific">Crepidotus variabilis</name>
    <dbReference type="NCBI Taxonomy" id="179855"/>
    <lineage>
        <taxon>Eukaryota</taxon>
        <taxon>Fungi</taxon>
        <taxon>Dikarya</taxon>
        <taxon>Basidiomycota</taxon>
        <taxon>Agaricomycotina</taxon>
        <taxon>Agaricomycetes</taxon>
        <taxon>Agaricomycetidae</taxon>
        <taxon>Agaricales</taxon>
        <taxon>Agaricineae</taxon>
        <taxon>Crepidotaceae</taxon>
        <taxon>Crepidotus</taxon>
    </lineage>
</organism>
<protein>
    <recommendedName>
        <fullName evidence="3">HNH domain-containing protein</fullName>
    </recommendedName>
</protein>
<evidence type="ECO:0008006" key="3">
    <source>
        <dbReference type="Google" id="ProtNLM"/>
    </source>
</evidence>
<dbReference type="InterPro" id="IPR003615">
    <property type="entry name" value="HNH_nuc"/>
</dbReference>
<evidence type="ECO:0000313" key="1">
    <source>
        <dbReference type="EMBL" id="KAF9530994.1"/>
    </source>
</evidence>
<name>A0A9P6ELW5_9AGAR</name>
<accession>A0A9P6ELW5</accession>
<dbReference type="Proteomes" id="UP000807306">
    <property type="component" value="Unassembled WGS sequence"/>
</dbReference>
<dbReference type="EMBL" id="MU157837">
    <property type="protein sequence ID" value="KAF9530994.1"/>
    <property type="molecule type" value="Genomic_DNA"/>
</dbReference>
<dbReference type="PANTHER" id="PTHR37827:SF1">
    <property type="entry name" value="HNH DOMAIN-CONTAINING PROTEIN"/>
    <property type="match status" value="1"/>
</dbReference>
<dbReference type="AlphaFoldDB" id="A0A9P6ELW5"/>
<dbReference type="OrthoDB" id="4850648at2759"/>
<dbReference type="PANTHER" id="PTHR37827">
    <property type="entry name" value="TUDOR DOMAIN-CONTAINING PROTEIN"/>
    <property type="match status" value="1"/>
</dbReference>